<protein>
    <submittedName>
        <fullName evidence="2">Uncharacterized protein</fullName>
    </submittedName>
</protein>
<organism evidence="2 3">
    <name type="scientific">Dreissena polymorpha</name>
    <name type="common">Zebra mussel</name>
    <name type="synonym">Mytilus polymorpha</name>
    <dbReference type="NCBI Taxonomy" id="45954"/>
    <lineage>
        <taxon>Eukaryota</taxon>
        <taxon>Metazoa</taxon>
        <taxon>Spiralia</taxon>
        <taxon>Lophotrochozoa</taxon>
        <taxon>Mollusca</taxon>
        <taxon>Bivalvia</taxon>
        <taxon>Autobranchia</taxon>
        <taxon>Heteroconchia</taxon>
        <taxon>Euheterodonta</taxon>
        <taxon>Imparidentia</taxon>
        <taxon>Neoheterodontei</taxon>
        <taxon>Myida</taxon>
        <taxon>Dreissenoidea</taxon>
        <taxon>Dreissenidae</taxon>
        <taxon>Dreissena</taxon>
    </lineage>
</organism>
<reference evidence="2" key="1">
    <citation type="journal article" date="2019" name="bioRxiv">
        <title>The Genome of the Zebra Mussel, Dreissena polymorpha: A Resource for Invasive Species Research.</title>
        <authorList>
            <person name="McCartney M.A."/>
            <person name="Auch B."/>
            <person name="Kono T."/>
            <person name="Mallez S."/>
            <person name="Zhang Y."/>
            <person name="Obille A."/>
            <person name="Becker A."/>
            <person name="Abrahante J.E."/>
            <person name="Garbe J."/>
            <person name="Badalamenti J.P."/>
            <person name="Herman A."/>
            <person name="Mangelson H."/>
            <person name="Liachko I."/>
            <person name="Sullivan S."/>
            <person name="Sone E.D."/>
            <person name="Koren S."/>
            <person name="Silverstein K.A.T."/>
            <person name="Beckman K.B."/>
            <person name="Gohl D.M."/>
        </authorList>
    </citation>
    <scope>NUCLEOTIDE SEQUENCE</scope>
    <source>
        <strain evidence="2">Duluth1</strain>
        <tissue evidence="2">Whole animal</tissue>
    </source>
</reference>
<evidence type="ECO:0000313" key="2">
    <source>
        <dbReference type="EMBL" id="KAH3874042.1"/>
    </source>
</evidence>
<feature type="region of interest" description="Disordered" evidence="1">
    <location>
        <begin position="18"/>
        <end position="53"/>
    </location>
</feature>
<dbReference type="Proteomes" id="UP000828390">
    <property type="component" value="Unassembled WGS sequence"/>
</dbReference>
<sequence>MAPAWQLQLKRVHLVPKSAEPRGFKRTATTTSAVKSSASPVRDRERPRASKDD</sequence>
<name>A0A9D4MAN3_DREPO</name>
<feature type="compositionally biased region" description="Basic and acidic residues" evidence="1">
    <location>
        <begin position="41"/>
        <end position="53"/>
    </location>
</feature>
<accession>A0A9D4MAN3</accession>
<keyword evidence="3" id="KW-1185">Reference proteome</keyword>
<gene>
    <name evidence="2" type="ORF">DPMN_037283</name>
</gene>
<dbReference type="EMBL" id="JAIWYP010000002">
    <property type="protein sequence ID" value="KAH3874042.1"/>
    <property type="molecule type" value="Genomic_DNA"/>
</dbReference>
<comment type="caution">
    <text evidence="2">The sequence shown here is derived from an EMBL/GenBank/DDBJ whole genome shotgun (WGS) entry which is preliminary data.</text>
</comment>
<feature type="compositionally biased region" description="Low complexity" evidence="1">
    <location>
        <begin position="27"/>
        <end position="39"/>
    </location>
</feature>
<proteinExistence type="predicted"/>
<reference evidence="2" key="2">
    <citation type="submission" date="2020-11" db="EMBL/GenBank/DDBJ databases">
        <authorList>
            <person name="McCartney M.A."/>
            <person name="Auch B."/>
            <person name="Kono T."/>
            <person name="Mallez S."/>
            <person name="Becker A."/>
            <person name="Gohl D.M."/>
            <person name="Silverstein K.A.T."/>
            <person name="Koren S."/>
            <person name="Bechman K.B."/>
            <person name="Herman A."/>
            <person name="Abrahante J.E."/>
            <person name="Garbe J."/>
        </authorList>
    </citation>
    <scope>NUCLEOTIDE SEQUENCE</scope>
    <source>
        <strain evidence="2">Duluth1</strain>
        <tissue evidence="2">Whole animal</tissue>
    </source>
</reference>
<dbReference type="AlphaFoldDB" id="A0A9D4MAN3"/>
<evidence type="ECO:0000313" key="3">
    <source>
        <dbReference type="Proteomes" id="UP000828390"/>
    </source>
</evidence>
<evidence type="ECO:0000256" key="1">
    <source>
        <dbReference type="SAM" id="MobiDB-lite"/>
    </source>
</evidence>